<keyword evidence="3" id="KW-1185">Reference proteome</keyword>
<gene>
    <name evidence="2" type="ORF">HNR60_002920</name>
</gene>
<organism evidence="2 3">
    <name type="scientific">Rhodopseudomonas rhenobacensis</name>
    <dbReference type="NCBI Taxonomy" id="87461"/>
    <lineage>
        <taxon>Bacteria</taxon>
        <taxon>Pseudomonadati</taxon>
        <taxon>Pseudomonadota</taxon>
        <taxon>Alphaproteobacteria</taxon>
        <taxon>Hyphomicrobiales</taxon>
        <taxon>Nitrobacteraceae</taxon>
        <taxon>Rhodopseudomonas</taxon>
    </lineage>
</organism>
<dbReference type="EMBL" id="JACHIH010000018">
    <property type="protein sequence ID" value="MBB5048158.1"/>
    <property type="molecule type" value="Genomic_DNA"/>
</dbReference>
<dbReference type="RefSeq" id="WP_184258636.1">
    <property type="nucleotide sequence ID" value="NZ_JACHIH010000018.1"/>
</dbReference>
<dbReference type="Pfam" id="PF22302">
    <property type="entry name" value="DUF6968"/>
    <property type="match status" value="1"/>
</dbReference>
<comment type="caution">
    <text evidence="2">The sequence shown here is derived from an EMBL/GenBank/DDBJ whole genome shotgun (WGS) entry which is preliminary data.</text>
</comment>
<dbReference type="InterPro" id="IPR054241">
    <property type="entry name" value="DUF6968"/>
</dbReference>
<accession>A0A7W7Z529</accession>
<evidence type="ECO:0000259" key="1">
    <source>
        <dbReference type="Pfam" id="PF22302"/>
    </source>
</evidence>
<evidence type="ECO:0000313" key="2">
    <source>
        <dbReference type="EMBL" id="MBB5048158.1"/>
    </source>
</evidence>
<dbReference type="AlphaFoldDB" id="A0A7W7Z529"/>
<sequence length="108" mass="12035">MVIATRLLKLRGESAEIPIRIFAPVEAGRGWECSFEIGWPQGVQRKRANGADAVQALEYALRLIGTLLYSSDLHEDGRLMWDEPGRGYGFPVPPSLRDQLIGDDARLL</sequence>
<evidence type="ECO:0000313" key="3">
    <source>
        <dbReference type="Proteomes" id="UP000542353"/>
    </source>
</evidence>
<protein>
    <recommendedName>
        <fullName evidence="1">DUF6968 domain-containing protein</fullName>
    </recommendedName>
</protein>
<reference evidence="2 3" key="1">
    <citation type="submission" date="2020-08" db="EMBL/GenBank/DDBJ databases">
        <title>Genomic Encyclopedia of Type Strains, Phase IV (KMG-IV): sequencing the most valuable type-strain genomes for metagenomic binning, comparative biology and taxonomic classification.</title>
        <authorList>
            <person name="Goeker M."/>
        </authorList>
    </citation>
    <scope>NUCLEOTIDE SEQUENCE [LARGE SCALE GENOMIC DNA]</scope>
    <source>
        <strain evidence="2 3">DSM 12706</strain>
    </source>
</reference>
<name>A0A7W7Z529_9BRAD</name>
<dbReference type="Proteomes" id="UP000542353">
    <property type="component" value="Unassembled WGS sequence"/>
</dbReference>
<proteinExistence type="predicted"/>
<feature type="domain" description="DUF6968" evidence="1">
    <location>
        <begin position="4"/>
        <end position="92"/>
    </location>
</feature>